<dbReference type="InterPro" id="IPR011006">
    <property type="entry name" value="CheY-like_superfamily"/>
</dbReference>
<dbReference type="CDD" id="cd00082">
    <property type="entry name" value="HisKA"/>
    <property type="match status" value="1"/>
</dbReference>
<evidence type="ECO:0000256" key="3">
    <source>
        <dbReference type="ARBA" id="ARBA00012438"/>
    </source>
</evidence>
<evidence type="ECO:0000256" key="2">
    <source>
        <dbReference type="ARBA" id="ARBA00004370"/>
    </source>
</evidence>
<proteinExistence type="predicted"/>
<dbReference type="InterPro" id="IPR001054">
    <property type="entry name" value="A/G_cyclase"/>
</dbReference>
<feature type="modified residue" description="4-aspartylphosphate" evidence="9">
    <location>
        <position position="225"/>
    </location>
</feature>
<evidence type="ECO:0000313" key="13">
    <source>
        <dbReference type="Proteomes" id="UP001597474"/>
    </source>
</evidence>
<feature type="domain" description="Guanylate cyclase" evidence="11">
    <location>
        <begin position="346"/>
        <end position="472"/>
    </location>
</feature>
<dbReference type="SMART" id="SM00448">
    <property type="entry name" value="REC"/>
    <property type="match status" value="1"/>
</dbReference>
<dbReference type="SMART" id="SM00388">
    <property type="entry name" value="HisKA"/>
    <property type="match status" value="1"/>
</dbReference>
<dbReference type="InterPro" id="IPR050401">
    <property type="entry name" value="Cyclic_nucleotide_synthase"/>
</dbReference>
<dbReference type="SUPFAM" id="SSF52172">
    <property type="entry name" value="CheY-like"/>
    <property type="match status" value="1"/>
</dbReference>
<evidence type="ECO:0000256" key="7">
    <source>
        <dbReference type="ARBA" id="ARBA00023136"/>
    </source>
</evidence>
<evidence type="ECO:0000256" key="9">
    <source>
        <dbReference type="PROSITE-ProRule" id="PRU00169"/>
    </source>
</evidence>
<dbReference type="Gene3D" id="3.40.50.2300">
    <property type="match status" value="1"/>
</dbReference>
<dbReference type="Pfam" id="PF00512">
    <property type="entry name" value="HisKA"/>
    <property type="match status" value="1"/>
</dbReference>
<dbReference type="PANTHER" id="PTHR11920">
    <property type="entry name" value="GUANYLYL CYCLASE"/>
    <property type="match status" value="1"/>
</dbReference>
<dbReference type="SMART" id="SM00044">
    <property type="entry name" value="CYCc"/>
    <property type="match status" value="1"/>
</dbReference>
<protein>
    <recommendedName>
        <fullName evidence="3">histidine kinase</fullName>
        <ecNumber evidence="3">2.7.13.3</ecNumber>
    </recommendedName>
</protein>
<evidence type="ECO:0000256" key="6">
    <source>
        <dbReference type="ARBA" id="ARBA00022989"/>
    </source>
</evidence>
<organism evidence="12 13">
    <name type="scientific">Sulfitobacter aestuarii</name>
    <dbReference type="NCBI Taxonomy" id="2161676"/>
    <lineage>
        <taxon>Bacteria</taxon>
        <taxon>Pseudomonadati</taxon>
        <taxon>Pseudomonadota</taxon>
        <taxon>Alphaproteobacteria</taxon>
        <taxon>Rhodobacterales</taxon>
        <taxon>Roseobacteraceae</taxon>
        <taxon>Sulfitobacter</taxon>
    </lineage>
</organism>
<dbReference type="Gene3D" id="1.10.287.130">
    <property type="match status" value="1"/>
</dbReference>
<dbReference type="Gene3D" id="3.30.70.1230">
    <property type="entry name" value="Nucleotide cyclase"/>
    <property type="match status" value="1"/>
</dbReference>
<dbReference type="CDD" id="cd07302">
    <property type="entry name" value="CHD"/>
    <property type="match status" value="1"/>
</dbReference>
<evidence type="ECO:0000256" key="5">
    <source>
        <dbReference type="ARBA" id="ARBA00022741"/>
    </source>
</evidence>
<dbReference type="SUPFAM" id="SSF47384">
    <property type="entry name" value="Homodimeric domain of signal transducing histidine kinase"/>
    <property type="match status" value="1"/>
</dbReference>
<keyword evidence="7" id="KW-0472">Membrane</keyword>
<accession>A0ABW5U0U4</accession>
<dbReference type="EC" id="2.7.13.3" evidence="3"/>
<keyword evidence="6" id="KW-1133">Transmembrane helix</keyword>
<comment type="subcellular location">
    <subcellularLocation>
        <location evidence="2">Membrane</location>
    </subcellularLocation>
</comment>
<dbReference type="PANTHER" id="PTHR11920:SF335">
    <property type="entry name" value="GUANYLATE CYCLASE"/>
    <property type="match status" value="1"/>
</dbReference>
<comment type="caution">
    <text evidence="12">The sequence shown here is derived from an EMBL/GenBank/DDBJ whole genome shotgun (WGS) entry which is preliminary data.</text>
</comment>
<evidence type="ECO:0000256" key="4">
    <source>
        <dbReference type="ARBA" id="ARBA00022692"/>
    </source>
</evidence>
<gene>
    <name evidence="12" type="ORF">ACFSUD_08060</name>
</gene>
<evidence type="ECO:0000256" key="8">
    <source>
        <dbReference type="ARBA" id="ARBA00023239"/>
    </source>
</evidence>
<reference evidence="13" key="1">
    <citation type="journal article" date="2019" name="Int. J. Syst. Evol. Microbiol.">
        <title>The Global Catalogue of Microorganisms (GCM) 10K type strain sequencing project: providing services to taxonomists for standard genome sequencing and annotation.</title>
        <authorList>
            <consortium name="The Broad Institute Genomics Platform"/>
            <consortium name="The Broad Institute Genome Sequencing Center for Infectious Disease"/>
            <person name="Wu L."/>
            <person name="Ma J."/>
        </authorList>
    </citation>
    <scope>NUCLEOTIDE SEQUENCE [LARGE SCALE GENOMIC DNA]</scope>
    <source>
        <strain evidence="13">TISTR 2562</strain>
    </source>
</reference>
<evidence type="ECO:0000259" key="11">
    <source>
        <dbReference type="PROSITE" id="PS50125"/>
    </source>
</evidence>
<comment type="catalytic activity">
    <reaction evidence="1">
        <text>ATP + protein L-histidine = ADP + protein N-phospho-L-histidine.</text>
        <dbReference type="EC" id="2.7.13.3"/>
    </reaction>
</comment>
<keyword evidence="13" id="KW-1185">Reference proteome</keyword>
<dbReference type="InterPro" id="IPR001789">
    <property type="entry name" value="Sig_transdc_resp-reg_receiver"/>
</dbReference>
<dbReference type="InterPro" id="IPR003661">
    <property type="entry name" value="HisK_dim/P_dom"/>
</dbReference>
<dbReference type="InterPro" id="IPR036097">
    <property type="entry name" value="HisK_dim/P_sf"/>
</dbReference>
<evidence type="ECO:0000259" key="10">
    <source>
        <dbReference type="PROSITE" id="PS50110"/>
    </source>
</evidence>
<keyword evidence="8" id="KW-0456">Lyase</keyword>
<dbReference type="InterPro" id="IPR029787">
    <property type="entry name" value="Nucleotide_cyclase"/>
</dbReference>
<dbReference type="Pfam" id="PF00211">
    <property type="entry name" value="Guanylate_cyc"/>
    <property type="match status" value="1"/>
</dbReference>
<evidence type="ECO:0000313" key="12">
    <source>
        <dbReference type="EMBL" id="MFD2739517.1"/>
    </source>
</evidence>
<dbReference type="EMBL" id="JBHUMP010000005">
    <property type="protein sequence ID" value="MFD2739517.1"/>
    <property type="molecule type" value="Genomic_DNA"/>
</dbReference>
<name>A0ABW5U0U4_9RHOB</name>
<keyword evidence="4" id="KW-0812">Transmembrane</keyword>
<dbReference type="PROSITE" id="PS50125">
    <property type="entry name" value="GUANYLATE_CYCLASE_2"/>
    <property type="match status" value="1"/>
</dbReference>
<evidence type="ECO:0000256" key="1">
    <source>
        <dbReference type="ARBA" id="ARBA00000085"/>
    </source>
</evidence>
<dbReference type="SUPFAM" id="SSF55073">
    <property type="entry name" value="Nucleotide cyclase"/>
    <property type="match status" value="1"/>
</dbReference>
<keyword evidence="5" id="KW-0547">Nucleotide-binding</keyword>
<feature type="domain" description="Response regulatory" evidence="10">
    <location>
        <begin position="176"/>
        <end position="292"/>
    </location>
</feature>
<sequence length="516" mass="55857">MPQAELSDRRALVIGIGQRLAGPAETILGYQLLILDSLRPAAPPEAVADAEKVLGAAQALQEMITALLSPEGHRALAELDEATLRHELRTPMNAILGYSELLLEEWQEALDPELPDDIARVVKECRALLAGLDDLVDFSRGRLDDMAIAESDSAIAEALSRSLSPTVPGPRQLGGRILVIDDVAANCELLCRNLQRRGHEAISVSSARAALELLEEARFDLALVDILMPDMNGIELLARLKGDPRWRDMGVVMVSGLKDVQATVQCIKAGAEDYLHKPVDPVLLNARVESCLEQRRWRAQERQYLKQIEYEKSRADGLLLSMLPETIIARVGAGENVIADRFDAASIIFADIVDFTPLVAQMDPSDLVGLLHDLFSAFDRLAEQHGIEKIKTIGDAYMAVAGVPVSQQDHADRALAFAQSLIALMAEGFGAAAPLSIRVGINSGPVIAGLIGQKRFVYDVWGEPVNLACRLEASGAAGRIQISRATLDALATPPPCISTRQTEIKGIGRMTTYLIG</sequence>
<dbReference type="RefSeq" id="WP_386373217.1">
    <property type="nucleotide sequence ID" value="NZ_JBHUMP010000005.1"/>
</dbReference>
<dbReference type="Proteomes" id="UP001597474">
    <property type="component" value="Unassembled WGS sequence"/>
</dbReference>
<dbReference type="PROSITE" id="PS50110">
    <property type="entry name" value="RESPONSE_REGULATORY"/>
    <property type="match status" value="1"/>
</dbReference>
<dbReference type="Pfam" id="PF00072">
    <property type="entry name" value="Response_reg"/>
    <property type="match status" value="1"/>
</dbReference>
<keyword evidence="9" id="KW-0597">Phosphoprotein</keyword>